<protein>
    <submittedName>
        <fullName evidence="1">Uncharacterized protein</fullName>
    </submittedName>
</protein>
<keyword evidence="2" id="KW-1185">Reference proteome</keyword>
<organism evidence="1 2">
    <name type="scientific">Calocera cornea HHB12733</name>
    <dbReference type="NCBI Taxonomy" id="1353952"/>
    <lineage>
        <taxon>Eukaryota</taxon>
        <taxon>Fungi</taxon>
        <taxon>Dikarya</taxon>
        <taxon>Basidiomycota</taxon>
        <taxon>Agaricomycotina</taxon>
        <taxon>Dacrymycetes</taxon>
        <taxon>Dacrymycetales</taxon>
        <taxon>Dacrymycetaceae</taxon>
        <taxon>Calocera</taxon>
    </lineage>
</organism>
<reference evidence="1 2" key="1">
    <citation type="journal article" date="2016" name="Mol. Biol. Evol.">
        <title>Comparative Genomics of Early-Diverging Mushroom-Forming Fungi Provides Insights into the Origins of Lignocellulose Decay Capabilities.</title>
        <authorList>
            <person name="Nagy L.G."/>
            <person name="Riley R."/>
            <person name="Tritt A."/>
            <person name="Adam C."/>
            <person name="Daum C."/>
            <person name="Floudas D."/>
            <person name="Sun H."/>
            <person name="Yadav J.S."/>
            <person name="Pangilinan J."/>
            <person name="Larsson K.H."/>
            <person name="Matsuura K."/>
            <person name="Barry K."/>
            <person name="Labutti K."/>
            <person name="Kuo R."/>
            <person name="Ohm R.A."/>
            <person name="Bhattacharya S.S."/>
            <person name="Shirouzu T."/>
            <person name="Yoshinaga Y."/>
            <person name="Martin F.M."/>
            <person name="Grigoriev I.V."/>
            <person name="Hibbett D.S."/>
        </authorList>
    </citation>
    <scope>NUCLEOTIDE SEQUENCE [LARGE SCALE GENOMIC DNA]</scope>
    <source>
        <strain evidence="1 2">HHB12733</strain>
    </source>
</reference>
<dbReference type="Proteomes" id="UP000076842">
    <property type="component" value="Unassembled WGS sequence"/>
</dbReference>
<dbReference type="AlphaFoldDB" id="A0A165JIW9"/>
<gene>
    <name evidence="1" type="ORF">CALCODRAFT_544628</name>
</gene>
<accession>A0A165JIW9</accession>
<evidence type="ECO:0000313" key="2">
    <source>
        <dbReference type="Proteomes" id="UP000076842"/>
    </source>
</evidence>
<dbReference type="InParanoid" id="A0A165JIW9"/>
<evidence type="ECO:0000313" key="1">
    <source>
        <dbReference type="EMBL" id="KZT61896.1"/>
    </source>
</evidence>
<dbReference type="EMBL" id="KV423920">
    <property type="protein sequence ID" value="KZT61896.1"/>
    <property type="molecule type" value="Genomic_DNA"/>
</dbReference>
<sequence>MEGLRCAPARELAPRRPTVRQDTTPTTMFLLNCGRMACANILITDMTRKLLGQQHWSGEHLVIQNPPGFVDICPFSLVHNCQKPSDAELAARCALNSTVPVLSLLTMHFPIRDPTLITALGMILDDTIEAFVGYPTSGVPARADQLTTDTIRSASTEFWRGMSVNWRGIEFGWEDGASDYRKPRATVLYGERGAMHNGDDMSICANGNTPFIYDGMHTPVTSSGAYDK</sequence>
<name>A0A165JIW9_9BASI</name>
<proteinExistence type="predicted"/>